<dbReference type="AlphaFoldDB" id="A0A3L6LI74"/>
<organism evidence="2">
    <name type="scientific">Trypanosoma brucei equiperdum</name>
    <dbReference type="NCBI Taxonomy" id="630700"/>
    <lineage>
        <taxon>Eukaryota</taxon>
        <taxon>Discoba</taxon>
        <taxon>Euglenozoa</taxon>
        <taxon>Kinetoplastea</taxon>
        <taxon>Metakinetoplastina</taxon>
        <taxon>Trypanosomatida</taxon>
        <taxon>Trypanosomatidae</taxon>
        <taxon>Trypanosoma</taxon>
    </lineage>
</organism>
<dbReference type="InterPro" id="IPR046341">
    <property type="entry name" value="SET_dom_sf"/>
</dbReference>
<dbReference type="InterPro" id="IPR011990">
    <property type="entry name" value="TPR-like_helical_dom_sf"/>
</dbReference>
<sequence length="631" mass="69236">MEKLRKRGNELFPTDPRAAVVMYREAIDLYDTLKDAAGVDSVAVKEEYTRCAGNALTCLFKLGQHEECAALAVKVQRVNPLIAKAYAFIGRCMLLGNFPSLPKRQYGIGPLQYLCRAVYLLPSMAESMRPFIGEALDKLLAEILPPKREGNDDDEQTIEEEPSIEVKEGVCGKSVVAVTRLPAHLAVSSTLHPFSVCSFDESCGAGVCYNCGIVCPFSESDEPKGTTQKDKYACGHCKLVGYCSAECAAKHRIQHDKYECRLLQRLKNMRDSLQASHEEREREGQVVSITDSVDEFFTTAVHCITTLSGVRVHRPGYNAVEHQLEGHPVEVAQSLGNLVRIVHELLDGEKEHGEVARLIGVIRCNAIEICDDSGLGVGQALHAASITSYFNHSCAPNCAIQSDAIVTTRVVEAGEELTIAYIPQLYWPTELRRGELAEKYFFHCRCVRCCCCCGGGGDDPYEAALTAMLRSGSNKGGIDGKKDSGESGCDTHSKLIGDVQLLCGRVRSKDACDISKSDKDALQRLLQKCCAELYPFHYLCHELRNALTFVYTVLGDTRCCLQSCLDEFLLWESIVPGAHPVKRLKLLNALQCCEDLKDTGDNGGCNANVSAGCGGLTLLPHLQKLAQVYYL</sequence>
<comment type="caution">
    <text evidence="2">The sequence shown here is derived from an EMBL/GenBank/DDBJ whole genome shotgun (WGS) entry which is preliminary data.</text>
</comment>
<protein>
    <submittedName>
        <fullName evidence="2">SET domain containing protein</fullName>
    </submittedName>
</protein>
<evidence type="ECO:0000313" key="2">
    <source>
        <dbReference type="EMBL" id="RHW74320.1"/>
    </source>
</evidence>
<dbReference type="SUPFAM" id="SSF48452">
    <property type="entry name" value="TPR-like"/>
    <property type="match status" value="1"/>
</dbReference>
<reference evidence="2" key="1">
    <citation type="submission" date="2018-09" db="EMBL/GenBank/DDBJ databases">
        <title>whole genome sequence of T. equiperdum IVM-t1 strain.</title>
        <authorList>
            <person name="Suganuma K."/>
        </authorList>
    </citation>
    <scope>NUCLEOTIDE SEQUENCE [LARGE SCALE GENOMIC DNA]</scope>
    <source>
        <strain evidence="2">IVM-t1</strain>
    </source>
</reference>
<dbReference type="Gene3D" id="1.10.220.160">
    <property type="match status" value="1"/>
</dbReference>
<dbReference type="PANTHER" id="PTHR12197:SF268">
    <property type="entry name" value="SET DOMAIN-CONTAINING PROTEIN"/>
    <property type="match status" value="1"/>
</dbReference>
<feature type="domain" description="SET" evidence="1">
    <location>
        <begin position="192"/>
        <end position="422"/>
    </location>
</feature>
<dbReference type="SUPFAM" id="SSF82199">
    <property type="entry name" value="SET domain"/>
    <property type="match status" value="1"/>
</dbReference>
<dbReference type="PANTHER" id="PTHR12197">
    <property type="entry name" value="HISTONE-LYSINE N-METHYLTRANSFERASE SMYD"/>
    <property type="match status" value="1"/>
</dbReference>
<dbReference type="Pfam" id="PF00856">
    <property type="entry name" value="SET"/>
    <property type="match status" value="1"/>
</dbReference>
<dbReference type="PROSITE" id="PS50280">
    <property type="entry name" value="SET"/>
    <property type="match status" value="1"/>
</dbReference>
<dbReference type="Gene3D" id="1.25.40.10">
    <property type="entry name" value="Tetratricopeptide repeat domain"/>
    <property type="match status" value="1"/>
</dbReference>
<evidence type="ECO:0000259" key="1">
    <source>
        <dbReference type="PROSITE" id="PS50280"/>
    </source>
</evidence>
<dbReference type="InterPro" id="IPR050869">
    <property type="entry name" value="H3K4_H4K5_MeTrfase"/>
</dbReference>
<gene>
    <name evidence="2" type="ORF">DPX39_010045600</name>
</gene>
<dbReference type="CDD" id="cd20071">
    <property type="entry name" value="SET_SMYD"/>
    <property type="match status" value="1"/>
</dbReference>
<accession>A0A3L6LI74</accession>
<dbReference type="GO" id="GO:0005634">
    <property type="term" value="C:nucleus"/>
    <property type="evidence" value="ECO:0007669"/>
    <property type="project" value="TreeGrafter"/>
</dbReference>
<dbReference type="InterPro" id="IPR001214">
    <property type="entry name" value="SET_dom"/>
</dbReference>
<proteinExistence type="predicted"/>
<name>A0A3L6LI74_9TRYP</name>
<dbReference type="Gene3D" id="2.170.270.10">
    <property type="entry name" value="SET domain"/>
    <property type="match status" value="1"/>
</dbReference>
<dbReference type="Gene3D" id="6.10.140.2220">
    <property type="match status" value="1"/>
</dbReference>
<dbReference type="Proteomes" id="UP000266743">
    <property type="component" value="Chromosome 1"/>
</dbReference>
<dbReference type="EMBL" id="QSBY01000001">
    <property type="protein sequence ID" value="RHW74320.1"/>
    <property type="molecule type" value="Genomic_DNA"/>
</dbReference>